<dbReference type="AlphaFoldDB" id="A0A4S8MYE2"/>
<dbReference type="SUPFAM" id="SSF51905">
    <property type="entry name" value="FAD/NAD(P)-binding domain"/>
    <property type="match status" value="1"/>
</dbReference>
<dbReference type="PANTHER" id="PTHR13847:SF193">
    <property type="entry name" value="PYRUVATE DEHYDROGENASE PHOSPHATASE REGULATORY SUBUNIT, MITOCHONDRIAL"/>
    <property type="match status" value="1"/>
</dbReference>
<accession>A0A4S8MYE2</accession>
<dbReference type="OrthoDB" id="498204at2759"/>
<sequence>MSNKKLEDLEDFFSDHNGRIPIIGTGIVGSSLAAILSGSSKYVSVILLDRNISTEIPVGSSGLAPGFVGQLNELPVLTELAKRSVKHYLTLPDQRVFQQLGGLEIAFTSVGVKSLEKRLKLAQEAGLKAKIINDVEAIVKLAPHLINVQGVQTGNPKALYFEEDGKDPVIRTHIERENAEKSGAHLMDGDVEEIEMLGEGHYIAHVRIGKRGERTQIHAEKIVICTGLWARQLAAKELWPIVQVKHPYSYSAVRAPKVPSPFVRWPEVHVYARDHGDRDGVGSYEHTPIPILDEDELRGINGSLDKWPVEFDKVLEDAGSVLTTDVRITFEDSVNLQEKDPGSSGAYKFNGLFAVTPDGLPLVGTLGNGVYCAVGIWVTHAYGSARLIADVVLGEKKEEDEWIFKQLDPHRFGERTEELVQKAVGTYNDIYNRKQ</sequence>
<dbReference type="SUPFAM" id="SSF54373">
    <property type="entry name" value="FAD-linked reductases, C-terminal domain"/>
    <property type="match status" value="1"/>
</dbReference>
<dbReference type="Gene3D" id="3.50.50.60">
    <property type="entry name" value="FAD/NAD(P)-binding domain"/>
    <property type="match status" value="1"/>
</dbReference>
<evidence type="ECO:0000313" key="3">
    <source>
        <dbReference type="Proteomes" id="UP000297245"/>
    </source>
</evidence>
<proteinExistence type="predicted"/>
<organism evidence="2 3">
    <name type="scientific">Dendrothele bispora (strain CBS 962.96)</name>
    <dbReference type="NCBI Taxonomy" id="1314807"/>
    <lineage>
        <taxon>Eukaryota</taxon>
        <taxon>Fungi</taxon>
        <taxon>Dikarya</taxon>
        <taxon>Basidiomycota</taxon>
        <taxon>Agaricomycotina</taxon>
        <taxon>Agaricomycetes</taxon>
        <taxon>Agaricomycetidae</taxon>
        <taxon>Agaricales</taxon>
        <taxon>Agaricales incertae sedis</taxon>
        <taxon>Dendrothele</taxon>
    </lineage>
</organism>
<dbReference type="EMBL" id="ML179035">
    <property type="protein sequence ID" value="THV08403.1"/>
    <property type="molecule type" value="Genomic_DNA"/>
</dbReference>
<protein>
    <submittedName>
        <fullName evidence="2">Nucleotide-binding domain-containing protein</fullName>
    </submittedName>
</protein>
<feature type="domain" description="FAD dependent oxidoreductase" evidence="1">
    <location>
        <begin position="22"/>
        <end position="390"/>
    </location>
</feature>
<dbReference type="Pfam" id="PF01266">
    <property type="entry name" value="DAO"/>
    <property type="match status" value="1"/>
</dbReference>
<keyword evidence="3" id="KW-1185">Reference proteome</keyword>
<dbReference type="PANTHER" id="PTHR13847">
    <property type="entry name" value="SARCOSINE DEHYDROGENASE-RELATED"/>
    <property type="match status" value="1"/>
</dbReference>
<evidence type="ECO:0000259" key="1">
    <source>
        <dbReference type="Pfam" id="PF01266"/>
    </source>
</evidence>
<dbReference type="InterPro" id="IPR036188">
    <property type="entry name" value="FAD/NAD-bd_sf"/>
</dbReference>
<dbReference type="Gene3D" id="3.30.9.10">
    <property type="entry name" value="D-Amino Acid Oxidase, subunit A, domain 2"/>
    <property type="match status" value="1"/>
</dbReference>
<dbReference type="GO" id="GO:0005739">
    <property type="term" value="C:mitochondrion"/>
    <property type="evidence" value="ECO:0007669"/>
    <property type="project" value="TreeGrafter"/>
</dbReference>
<dbReference type="Proteomes" id="UP000297245">
    <property type="component" value="Unassembled WGS sequence"/>
</dbReference>
<dbReference type="InterPro" id="IPR006076">
    <property type="entry name" value="FAD-dep_OxRdtase"/>
</dbReference>
<evidence type="ECO:0000313" key="2">
    <source>
        <dbReference type="EMBL" id="THV08403.1"/>
    </source>
</evidence>
<reference evidence="2 3" key="1">
    <citation type="journal article" date="2019" name="Nat. Ecol. Evol.">
        <title>Megaphylogeny resolves global patterns of mushroom evolution.</title>
        <authorList>
            <person name="Varga T."/>
            <person name="Krizsan K."/>
            <person name="Foldi C."/>
            <person name="Dima B."/>
            <person name="Sanchez-Garcia M."/>
            <person name="Sanchez-Ramirez S."/>
            <person name="Szollosi G.J."/>
            <person name="Szarkandi J.G."/>
            <person name="Papp V."/>
            <person name="Albert L."/>
            <person name="Andreopoulos W."/>
            <person name="Angelini C."/>
            <person name="Antonin V."/>
            <person name="Barry K.W."/>
            <person name="Bougher N.L."/>
            <person name="Buchanan P."/>
            <person name="Buyck B."/>
            <person name="Bense V."/>
            <person name="Catcheside P."/>
            <person name="Chovatia M."/>
            <person name="Cooper J."/>
            <person name="Damon W."/>
            <person name="Desjardin D."/>
            <person name="Finy P."/>
            <person name="Geml J."/>
            <person name="Haridas S."/>
            <person name="Hughes K."/>
            <person name="Justo A."/>
            <person name="Karasinski D."/>
            <person name="Kautmanova I."/>
            <person name="Kiss B."/>
            <person name="Kocsube S."/>
            <person name="Kotiranta H."/>
            <person name="LaButti K.M."/>
            <person name="Lechner B.E."/>
            <person name="Liimatainen K."/>
            <person name="Lipzen A."/>
            <person name="Lukacs Z."/>
            <person name="Mihaltcheva S."/>
            <person name="Morgado L.N."/>
            <person name="Niskanen T."/>
            <person name="Noordeloos M.E."/>
            <person name="Ohm R.A."/>
            <person name="Ortiz-Santana B."/>
            <person name="Ovrebo C."/>
            <person name="Racz N."/>
            <person name="Riley R."/>
            <person name="Savchenko A."/>
            <person name="Shiryaev A."/>
            <person name="Soop K."/>
            <person name="Spirin V."/>
            <person name="Szebenyi C."/>
            <person name="Tomsovsky M."/>
            <person name="Tulloss R.E."/>
            <person name="Uehling J."/>
            <person name="Grigoriev I.V."/>
            <person name="Vagvolgyi C."/>
            <person name="Papp T."/>
            <person name="Martin F.M."/>
            <person name="Miettinen O."/>
            <person name="Hibbett D.S."/>
            <person name="Nagy L.G."/>
        </authorList>
    </citation>
    <scope>NUCLEOTIDE SEQUENCE [LARGE SCALE GENOMIC DNA]</scope>
    <source>
        <strain evidence="2 3">CBS 962.96</strain>
    </source>
</reference>
<gene>
    <name evidence="2" type="ORF">K435DRAFT_958975</name>
</gene>
<name>A0A4S8MYE2_DENBC</name>